<evidence type="ECO:0000256" key="5">
    <source>
        <dbReference type="ARBA" id="ARBA00022989"/>
    </source>
</evidence>
<gene>
    <name evidence="9" type="ORF">H696_01954</name>
</gene>
<feature type="region of interest" description="Disordered" evidence="7">
    <location>
        <begin position="84"/>
        <end position="120"/>
    </location>
</feature>
<evidence type="ECO:0000256" key="4">
    <source>
        <dbReference type="ARBA" id="ARBA00022824"/>
    </source>
</evidence>
<dbReference type="Proteomes" id="UP000030693">
    <property type="component" value="Unassembled WGS sequence"/>
</dbReference>
<feature type="transmembrane region" description="Helical" evidence="8">
    <location>
        <begin position="28"/>
        <end position="46"/>
    </location>
</feature>
<dbReference type="AlphaFoldDB" id="A0A058Z9P1"/>
<evidence type="ECO:0000256" key="7">
    <source>
        <dbReference type="SAM" id="MobiDB-lite"/>
    </source>
</evidence>
<protein>
    <recommendedName>
        <fullName evidence="11">Signal peptidase complex subunit 1</fullName>
    </recommendedName>
</protein>
<comment type="subcellular location">
    <subcellularLocation>
        <location evidence="1">Endoplasmic reticulum membrane</location>
        <topology evidence="1">Multi-pass membrane protein</topology>
    </subcellularLocation>
</comment>
<keyword evidence="10" id="KW-1185">Reference proteome</keyword>
<accession>A0A058Z9P1</accession>
<name>A0A058Z9P1_FONAL</name>
<keyword evidence="6 8" id="KW-0472">Membrane</keyword>
<evidence type="ECO:0008006" key="11">
    <source>
        <dbReference type="Google" id="ProtNLM"/>
    </source>
</evidence>
<dbReference type="RefSeq" id="XP_009494132.1">
    <property type="nucleotide sequence ID" value="XM_009495857.1"/>
</dbReference>
<sequence length="120" mass="13048">MAFFRALLDKIDPPLDFKGQQLAEQIQFWGSVVAMTLTVVYTLVTGKFIPDAFYLFLACFGLLAVITVPSWPFFRKNPIPWAASEGASGAGSEEEARPIEDTAVSSTVETATSGVTVARR</sequence>
<evidence type="ECO:0000256" key="6">
    <source>
        <dbReference type="ARBA" id="ARBA00023136"/>
    </source>
</evidence>
<keyword evidence="3 8" id="KW-0812">Transmembrane</keyword>
<dbReference type="GO" id="GO:0005787">
    <property type="term" value="C:signal peptidase complex"/>
    <property type="evidence" value="ECO:0007669"/>
    <property type="project" value="InterPro"/>
</dbReference>
<organism evidence="9">
    <name type="scientific">Fonticula alba</name>
    <name type="common">Slime mold</name>
    <dbReference type="NCBI Taxonomy" id="691883"/>
    <lineage>
        <taxon>Eukaryota</taxon>
        <taxon>Rotosphaerida</taxon>
        <taxon>Fonticulaceae</taxon>
        <taxon>Fonticula</taxon>
    </lineage>
</organism>
<comment type="similarity">
    <text evidence="2">Belongs to the SPCS1 family.</text>
</comment>
<dbReference type="EMBL" id="KB932203">
    <property type="protein sequence ID" value="KCV71009.1"/>
    <property type="molecule type" value="Genomic_DNA"/>
</dbReference>
<evidence type="ECO:0000256" key="1">
    <source>
        <dbReference type="ARBA" id="ARBA00004477"/>
    </source>
</evidence>
<feature type="compositionally biased region" description="Low complexity" evidence="7">
    <location>
        <begin position="102"/>
        <end position="120"/>
    </location>
</feature>
<evidence type="ECO:0000256" key="2">
    <source>
        <dbReference type="ARBA" id="ARBA00005245"/>
    </source>
</evidence>
<evidence type="ECO:0000256" key="8">
    <source>
        <dbReference type="SAM" id="Phobius"/>
    </source>
</evidence>
<evidence type="ECO:0000313" key="9">
    <source>
        <dbReference type="EMBL" id="KCV71009.1"/>
    </source>
</evidence>
<reference evidence="9" key="1">
    <citation type="submission" date="2013-04" db="EMBL/GenBank/DDBJ databases">
        <title>The Genome Sequence of Fonticula alba ATCC 38817.</title>
        <authorList>
            <consortium name="The Broad Institute Genomics Platform"/>
            <person name="Russ C."/>
            <person name="Cuomo C."/>
            <person name="Burger G."/>
            <person name="Gray M.W."/>
            <person name="Holland P.W.H."/>
            <person name="King N."/>
            <person name="Lang F.B.F."/>
            <person name="Roger A.J."/>
            <person name="Ruiz-Trillo I."/>
            <person name="Brown M."/>
            <person name="Walker B."/>
            <person name="Young S."/>
            <person name="Zeng Q."/>
            <person name="Gargeya S."/>
            <person name="Fitzgerald M."/>
            <person name="Haas B."/>
            <person name="Abouelleil A."/>
            <person name="Allen A.W."/>
            <person name="Alvarado L."/>
            <person name="Arachchi H.M."/>
            <person name="Berlin A.M."/>
            <person name="Chapman S.B."/>
            <person name="Gainer-Dewar J."/>
            <person name="Goldberg J."/>
            <person name="Griggs A."/>
            <person name="Gujja S."/>
            <person name="Hansen M."/>
            <person name="Howarth C."/>
            <person name="Imamovic A."/>
            <person name="Ireland A."/>
            <person name="Larimer J."/>
            <person name="McCowan C."/>
            <person name="Murphy C."/>
            <person name="Pearson M."/>
            <person name="Poon T.W."/>
            <person name="Priest M."/>
            <person name="Roberts A."/>
            <person name="Saif S."/>
            <person name="Shea T."/>
            <person name="Sisk P."/>
            <person name="Sykes S."/>
            <person name="Wortman J."/>
            <person name="Nusbaum C."/>
            <person name="Birren B."/>
        </authorList>
    </citation>
    <scope>NUCLEOTIDE SEQUENCE [LARGE SCALE GENOMIC DNA]</scope>
    <source>
        <strain evidence="9">ATCC 38817</strain>
    </source>
</reference>
<dbReference type="GO" id="GO:0006465">
    <property type="term" value="P:signal peptide processing"/>
    <property type="evidence" value="ECO:0007669"/>
    <property type="project" value="InterPro"/>
</dbReference>
<keyword evidence="4" id="KW-0256">Endoplasmic reticulum</keyword>
<evidence type="ECO:0000313" key="10">
    <source>
        <dbReference type="Proteomes" id="UP000030693"/>
    </source>
</evidence>
<evidence type="ECO:0000256" key="3">
    <source>
        <dbReference type="ARBA" id="ARBA00022692"/>
    </source>
</evidence>
<proteinExistence type="inferred from homology"/>
<dbReference type="OrthoDB" id="263893at2759"/>
<keyword evidence="5 8" id="KW-1133">Transmembrane helix</keyword>
<feature type="transmembrane region" description="Helical" evidence="8">
    <location>
        <begin position="52"/>
        <end position="74"/>
    </location>
</feature>
<dbReference type="InterPro" id="IPR009542">
    <property type="entry name" value="Spc1/SPCS1"/>
</dbReference>
<dbReference type="GeneID" id="20526679"/>
<dbReference type="Pfam" id="PF06645">
    <property type="entry name" value="SPC12"/>
    <property type="match status" value="1"/>
</dbReference>